<sequence length="519" mass="54742">MPHHSWAGTPRDHWLASPRVRRRTVSVLLAGCLVATACTGDDDPSDAAAAADEPTDQSDPASSTDAPSDTVTPATAEPLSEATEPPPTTEAVPPRCGDGIEPSGPVTITVWHGLGGDAESSYLPSAIGKFQQQHPGITVEFEKADAQYPSGLLEFADPDGVRPDVLYGSNLTVKAQAESGLFIPVEACTGGSIPPQFDGLLPAVDLTYRVDGTLWGAPFNVSTPVLMYDGNVWSNAGVDPDRPPETVDELLATAVELQEAGAAKAGLVLYNKSALWLITETAAKEARLLLEPNNGHDVDTVEIAKIVTDDAIALLDELRRMKADGIISWTKENQSDEDLIALITPLEGSAMTMHTSAALGEIFRLQDQGSIDVDVRVAPMPGPAAGAIPGGGSWWLTDGADSDKVAAAWQFIDWMTQPEQIAELAAFTGYVPTTPAAVADPITVAAWNEHPQFEVAYEQVAATPGTPAAVGIQVGPMVEFLQAIELGAAYTIDAGNDPRTELENAVFNAMDMIRVYSGD</sequence>
<dbReference type="EMBL" id="SOAU01000001">
    <property type="protein sequence ID" value="TDT15610.1"/>
    <property type="molecule type" value="Genomic_DNA"/>
</dbReference>
<dbReference type="SUPFAM" id="SSF53850">
    <property type="entry name" value="Periplasmic binding protein-like II"/>
    <property type="match status" value="1"/>
</dbReference>
<dbReference type="GO" id="GO:0030313">
    <property type="term" value="C:cell envelope"/>
    <property type="evidence" value="ECO:0007669"/>
    <property type="project" value="UniProtKB-SubCell"/>
</dbReference>
<dbReference type="AlphaFoldDB" id="A0A4R7HXY6"/>
<dbReference type="PANTHER" id="PTHR43649:SF31">
    <property type="entry name" value="SN-GLYCEROL-3-PHOSPHATE-BINDING PERIPLASMIC PROTEIN UGPB"/>
    <property type="match status" value="1"/>
</dbReference>
<dbReference type="Pfam" id="PF13416">
    <property type="entry name" value="SBP_bac_8"/>
    <property type="match status" value="1"/>
</dbReference>
<dbReference type="InterPro" id="IPR006059">
    <property type="entry name" value="SBP"/>
</dbReference>
<evidence type="ECO:0000313" key="6">
    <source>
        <dbReference type="EMBL" id="TDT15610.1"/>
    </source>
</evidence>
<evidence type="ECO:0000256" key="2">
    <source>
        <dbReference type="ARBA" id="ARBA00008520"/>
    </source>
</evidence>
<keyword evidence="4" id="KW-0732">Signal</keyword>
<comment type="caution">
    <text evidence="6">The sequence shown here is derived from an EMBL/GenBank/DDBJ whole genome shotgun (WGS) entry which is preliminary data.</text>
</comment>
<accession>A0A4R7HXY6</accession>
<protein>
    <submittedName>
        <fullName evidence="6">sn-glycerol 3-phosphate transport system substrate-binding protein</fullName>
    </submittedName>
</protein>
<dbReference type="Proteomes" id="UP000294558">
    <property type="component" value="Unassembled WGS sequence"/>
</dbReference>
<evidence type="ECO:0000256" key="1">
    <source>
        <dbReference type="ARBA" id="ARBA00004196"/>
    </source>
</evidence>
<reference evidence="6 7" key="1">
    <citation type="submission" date="2019-03" db="EMBL/GenBank/DDBJ databases">
        <title>Sequencing the genomes of 1000 actinobacteria strains.</title>
        <authorList>
            <person name="Klenk H.-P."/>
        </authorList>
    </citation>
    <scope>NUCLEOTIDE SEQUENCE [LARGE SCALE GENOMIC DNA]</scope>
    <source>
        <strain evidence="6 7">DSM 18936</strain>
    </source>
</reference>
<evidence type="ECO:0000256" key="4">
    <source>
        <dbReference type="ARBA" id="ARBA00022729"/>
    </source>
</evidence>
<dbReference type="RefSeq" id="WP_133868048.1">
    <property type="nucleotide sequence ID" value="NZ_SOAU01000001.1"/>
</dbReference>
<dbReference type="Gene3D" id="3.40.190.10">
    <property type="entry name" value="Periplasmic binding protein-like II"/>
    <property type="match status" value="2"/>
</dbReference>
<dbReference type="InterPro" id="IPR050490">
    <property type="entry name" value="Bact_solute-bd_prot1"/>
</dbReference>
<comment type="subcellular location">
    <subcellularLocation>
        <location evidence="1">Cell envelope</location>
    </subcellularLocation>
</comment>
<evidence type="ECO:0000256" key="3">
    <source>
        <dbReference type="ARBA" id="ARBA00022448"/>
    </source>
</evidence>
<organism evidence="6 7">
    <name type="scientific">Ilumatobacter fluminis</name>
    <dbReference type="NCBI Taxonomy" id="467091"/>
    <lineage>
        <taxon>Bacteria</taxon>
        <taxon>Bacillati</taxon>
        <taxon>Actinomycetota</taxon>
        <taxon>Acidimicrobiia</taxon>
        <taxon>Acidimicrobiales</taxon>
        <taxon>Ilumatobacteraceae</taxon>
        <taxon>Ilumatobacter</taxon>
    </lineage>
</organism>
<gene>
    <name evidence="6" type="ORF">BDK89_1185</name>
</gene>
<name>A0A4R7HXY6_9ACTN</name>
<comment type="similarity">
    <text evidence="2">Belongs to the bacterial solute-binding protein 1 family.</text>
</comment>
<proteinExistence type="inferred from homology"/>
<evidence type="ECO:0000313" key="7">
    <source>
        <dbReference type="Proteomes" id="UP000294558"/>
    </source>
</evidence>
<keyword evidence="7" id="KW-1185">Reference proteome</keyword>
<dbReference type="OrthoDB" id="2509690at2"/>
<dbReference type="PANTHER" id="PTHR43649">
    <property type="entry name" value="ARABINOSE-BINDING PROTEIN-RELATED"/>
    <property type="match status" value="1"/>
</dbReference>
<feature type="region of interest" description="Disordered" evidence="5">
    <location>
        <begin position="38"/>
        <end position="104"/>
    </location>
</feature>
<keyword evidence="3" id="KW-0813">Transport</keyword>
<evidence type="ECO:0000256" key="5">
    <source>
        <dbReference type="SAM" id="MobiDB-lite"/>
    </source>
</evidence>
<feature type="compositionally biased region" description="Low complexity" evidence="5">
    <location>
        <begin position="46"/>
        <end position="94"/>
    </location>
</feature>